<dbReference type="InterPro" id="IPR000531">
    <property type="entry name" value="Beta-barrel_TonB"/>
</dbReference>
<dbReference type="InterPro" id="IPR023996">
    <property type="entry name" value="TonB-dep_OMP_SusC/RagA"/>
</dbReference>
<evidence type="ECO:0000313" key="13">
    <source>
        <dbReference type="EMBL" id="SFH03877.1"/>
    </source>
</evidence>
<evidence type="ECO:0000256" key="10">
    <source>
        <dbReference type="SAM" id="SignalP"/>
    </source>
</evidence>
<keyword evidence="14" id="KW-1185">Reference proteome</keyword>
<dbReference type="EMBL" id="FOPP01000004">
    <property type="protein sequence ID" value="SFH03877.1"/>
    <property type="molecule type" value="Genomic_DNA"/>
</dbReference>
<dbReference type="AlphaFoldDB" id="A0A1I2WT63"/>
<dbReference type="InterPro" id="IPR037066">
    <property type="entry name" value="Plug_dom_sf"/>
</dbReference>
<keyword evidence="2 8" id="KW-0813">Transport</keyword>
<dbReference type="Gene3D" id="2.170.130.10">
    <property type="entry name" value="TonB-dependent receptor, plug domain"/>
    <property type="match status" value="1"/>
</dbReference>
<evidence type="ECO:0000256" key="8">
    <source>
        <dbReference type="PROSITE-ProRule" id="PRU01360"/>
    </source>
</evidence>
<protein>
    <submittedName>
        <fullName evidence="13">TonB-linked outer membrane protein, SusC/RagA family</fullName>
    </submittedName>
</protein>
<reference evidence="13 14" key="1">
    <citation type="submission" date="2016-10" db="EMBL/GenBank/DDBJ databases">
        <authorList>
            <person name="de Groot N.N."/>
        </authorList>
    </citation>
    <scope>NUCLEOTIDE SEQUENCE [LARGE SCALE GENOMIC DNA]</scope>
    <source>
        <strain evidence="13 14">DSM 18684</strain>
    </source>
</reference>
<evidence type="ECO:0000256" key="3">
    <source>
        <dbReference type="ARBA" id="ARBA00022452"/>
    </source>
</evidence>
<dbReference type="Proteomes" id="UP000199666">
    <property type="component" value="Unassembled WGS sequence"/>
</dbReference>
<keyword evidence="10" id="KW-0732">Signal</keyword>
<dbReference type="GO" id="GO:0009279">
    <property type="term" value="C:cell outer membrane"/>
    <property type="evidence" value="ECO:0007669"/>
    <property type="project" value="UniProtKB-SubCell"/>
</dbReference>
<keyword evidence="6 8" id="KW-0472">Membrane</keyword>
<dbReference type="InterPro" id="IPR008969">
    <property type="entry name" value="CarboxyPept-like_regulatory"/>
</dbReference>
<evidence type="ECO:0000256" key="1">
    <source>
        <dbReference type="ARBA" id="ARBA00004571"/>
    </source>
</evidence>
<evidence type="ECO:0000259" key="12">
    <source>
        <dbReference type="Pfam" id="PF07715"/>
    </source>
</evidence>
<evidence type="ECO:0000256" key="6">
    <source>
        <dbReference type="ARBA" id="ARBA00023136"/>
    </source>
</evidence>
<comment type="similarity">
    <text evidence="8 9">Belongs to the TonB-dependent receptor family.</text>
</comment>
<proteinExistence type="inferred from homology"/>
<dbReference type="NCBIfam" id="TIGR04057">
    <property type="entry name" value="SusC_RagA_signa"/>
    <property type="match status" value="1"/>
</dbReference>
<feature type="domain" description="TonB-dependent receptor-like beta-barrel" evidence="11">
    <location>
        <begin position="487"/>
        <end position="940"/>
    </location>
</feature>
<evidence type="ECO:0000256" key="4">
    <source>
        <dbReference type="ARBA" id="ARBA00022692"/>
    </source>
</evidence>
<dbReference type="Pfam" id="PF00593">
    <property type="entry name" value="TonB_dep_Rec_b-barrel"/>
    <property type="match status" value="1"/>
</dbReference>
<dbReference type="SUPFAM" id="SSF49464">
    <property type="entry name" value="Carboxypeptidase regulatory domain-like"/>
    <property type="match status" value="1"/>
</dbReference>
<dbReference type="STRING" id="414048.SAMN04489864_104236"/>
<keyword evidence="5 9" id="KW-0798">TonB box</keyword>
<keyword evidence="4 8" id="KW-0812">Transmembrane</keyword>
<comment type="subcellular location">
    <subcellularLocation>
        <location evidence="1 8">Cell outer membrane</location>
        <topology evidence="1 8">Multi-pass membrane protein</topology>
    </subcellularLocation>
</comment>
<dbReference type="InterPro" id="IPR039426">
    <property type="entry name" value="TonB-dep_rcpt-like"/>
</dbReference>
<dbReference type="PROSITE" id="PS52016">
    <property type="entry name" value="TONB_DEPENDENT_REC_3"/>
    <property type="match status" value="1"/>
</dbReference>
<evidence type="ECO:0000256" key="2">
    <source>
        <dbReference type="ARBA" id="ARBA00022448"/>
    </source>
</evidence>
<sequence length="1147" mass="126154">MKLKRLLLLFVIASGWGTSSFRSYAQTYTRLKTQNFYAKSSKSDGKDTENNLERSTLQENTVRLMKISGKVIDELSQPLAGVNVKVVGKSPSAQTGADGKYIIDAEPTDSLEFSFVGYVKQKIAIRNRTTIDIVLQPETENLDEIAVVGYGTQKKVNLTGSVSTISADKVTNRPIMNLSAALAGAAPGLQVTQSTGNPGAEGVSIRVRGIGSFNNSAPLIIVDGVVADMTPLNSDDIESISILKDAASAAIYGSRAANGVILVTTKKGRKNETPKITFTSLYAREQAETDLKFMSSTADWMELHNIAKLNANPTSTSPDYAYSTIDEWRAANANPGGTYTHPVTGQTIPNSLAYPNTDWAQILFQPEYYQRHGVSVSGGSQATSYLMSLGYQNNPGTLDNTGLQRYNVRVNLETKIANNINFGTQTYATKEYKKPGNTSMTFLMQAFPGITPIYQGKYGASEDPFTTQKDNILQSVASTGGQAETTRINSSWFVNANILKGLSAEARFNYSEYMDEDETFSKNLPRYSFRQSFETPIESIGNLDQALTSRYAYNSHSYTANLLLRYAKTIGKHDFGALAGYEQYQTESSGFSATKKGLIDWDITDITSGSTMESIGGNAKSGYGMLSYFGRLNYAYDSKYLFEANLRNDISSRFAPNYRSGIFPSLSAGWILSRENFFAPLSRYINYFKIRGSYGSLGNVTSGNYDWQALYRRVNNVFNEQVANGLVLATIQNEMLSWEKTTTYNLGIEAKFLNNRLSAEADIYSRLTSDIITNSIIYLTMGNVSAPVANTASMNNRGIELSLGWNDKIGSFRYGVNGNISYNTNKITKFNGALKYELDPTTKDIWNNPTLRYTNLADVSTGGDTRRVEGYQIGEWFLRKPYQGNGTYINGDGSINPNGGPKDGMIRSKADLDWVRSMIAAGYKFGNGAGNTVGAGAANIWYGQMVMADVNGDGKYGNDDDKEFTGKSTAPKFVFGLNLTAAWKGFDMNMLWSGRAGSYHYINDRGANGSILANTADMLPADAWTKYYFYNAVKANTDPNYDPANDPDAKINGKFPRLLSASSIMPSNTFYLYNSSYLKLKSLQIGYTFPKNWMRAAKIGDLRFYVSGENLLTFKNKAFEGVDPELGSSLIVYPLAKLYSAGVNLTF</sequence>
<dbReference type="InterPro" id="IPR036942">
    <property type="entry name" value="Beta-barrel_TonB_sf"/>
</dbReference>
<dbReference type="Gene3D" id="2.40.170.20">
    <property type="entry name" value="TonB-dependent receptor, beta-barrel domain"/>
    <property type="match status" value="1"/>
</dbReference>
<feature type="domain" description="TonB-dependent receptor plug" evidence="12">
    <location>
        <begin position="155"/>
        <end position="260"/>
    </location>
</feature>
<name>A0A1I2WT63_9SPHI</name>
<evidence type="ECO:0000313" key="14">
    <source>
        <dbReference type="Proteomes" id="UP000199666"/>
    </source>
</evidence>
<dbReference type="InterPro" id="IPR012910">
    <property type="entry name" value="Plug_dom"/>
</dbReference>
<dbReference type="Gene3D" id="2.60.40.1120">
    <property type="entry name" value="Carboxypeptidase-like, regulatory domain"/>
    <property type="match status" value="1"/>
</dbReference>
<dbReference type="RefSeq" id="WP_218155034.1">
    <property type="nucleotide sequence ID" value="NZ_FOPP01000004.1"/>
</dbReference>
<dbReference type="NCBIfam" id="TIGR04056">
    <property type="entry name" value="OMP_RagA_SusC"/>
    <property type="match status" value="1"/>
</dbReference>
<gene>
    <name evidence="13" type="ORF">SAMN04489864_104236</name>
</gene>
<dbReference type="InterPro" id="IPR023997">
    <property type="entry name" value="TonB-dep_OMP_SusC/RagA_CS"/>
</dbReference>
<feature type="signal peptide" evidence="10">
    <location>
        <begin position="1"/>
        <end position="25"/>
    </location>
</feature>
<feature type="chain" id="PRO_5011761847" evidence="10">
    <location>
        <begin position="26"/>
        <end position="1147"/>
    </location>
</feature>
<organism evidence="13 14">
    <name type="scientific">Pedobacter insulae</name>
    <dbReference type="NCBI Taxonomy" id="414048"/>
    <lineage>
        <taxon>Bacteria</taxon>
        <taxon>Pseudomonadati</taxon>
        <taxon>Bacteroidota</taxon>
        <taxon>Sphingobacteriia</taxon>
        <taxon>Sphingobacteriales</taxon>
        <taxon>Sphingobacteriaceae</taxon>
        <taxon>Pedobacter</taxon>
    </lineage>
</organism>
<dbReference type="SUPFAM" id="SSF56935">
    <property type="entry name" value="Porins"/>
    <property type="match status" value="1"/>
</dbReference>
<evidence type="ECO:0000259" key="11">
    <source>
        <dbReference type="Pfam" id="PF00593"/>
    </source>
</evidence>
<dbReference type="FunFam" id="2.170.130.10:FF:000003">
    <property type="entry name" value="SusC/RagA family TonB-linked outer membrane protein"/>
    <property type="match status" value="1"/>
</dbReference>
<keyword evidence="7 8" id="KW-0998">Cell outer membrane</keyword>
<dbReference type="Pfam" id="PF13715">
    <property type="entry name" value="CarbopepD_reg_2"/>
    <property type="match status" value="1"/>
</dbReference>
<evidence type="ECO:0000256" key="7">
    <source>
        <dbReference type="ARBA" id="ARBA00023237"/>
    </source>
</evidence>
<evidence type="ECO:0000256" key="9">
    <source>
        <dbReference type="RuleBase" id="RU003357"/>
    </source>
</evidence>
<accession>A0A1I2WT63</accession>
<evidence type="ECO:0000256" key="5">
    <source>
        <dbReference type="ARBA" id="ARBA00023077"/>
    </source>
</evidence>
<keyword evidence="3 8" id="KW-1134">Transmembrane beta strand</keyword>
<dbReference type="Pfam" id="PF07715">
    <property type="entry name" value="Plug"/>
    <property type="match status" value="1"/>
</dbReference>